<protein>
    <submittedName>
        <fullName evidence="1">Uncharacterized protein</fullName>
    </submittedName>
</protein>
<feature type="non-terminal residue" evidence="1">
    <location>
        <position position="1"/>
    </location>
</feature>
<gene>
    <name evidence="1" type="ORF">M9458_053374</name>
</gene>
<comment type="caution">
    <text evidence="1">The sequence shown here is derived from an EMBL/GenBank/DDBJ whole genome shotgun (WGS) entry which is preliminary data.</text>
</comment>
<keyword evidence="2" id="KW-1185">Reference proteome</keyword>
<proteinExistence type="predicted"/>
<sequence>HTFTKTLRPTPIPTIPPIEKWTVLSLKQELISCDAQFSRRFNKVELYNLYVTLQSSNLTPKSTAASRQPTERAKLTRPETRLARVAAASLQQAWAAPQISPLQGPASALFLCTALPAATPLAIGPSDPPPASESLPPATNNPFLFQWPPVPVRDVTITGLTINHDKIPH</sequence>
<evidence type="ECO:0000313" key="2">
    <source>
        <dbReference type="Proteomes" id="UP001529510"/>
    </source>
</evidence>
<evidence type="ECO:0000313" key="1">
    <source>
        <dbReference type="EMBL" id="KAL0151322.1"/>
    </source>
</evidence>
<feature type="non-terminal residue" evidence="1">
    <location>
        <position position="169"/>
    </location>
</feature>
<dbReference type="Proteomes" id="UP001529510">
    <property type="component" value="Unassembled WGS sequence"/>
</dbReference>
<dbReference type="EMBL" id="JAMKFB020000253">
    <property type="protein sequence ID" value="KAL0151322.1"/>
    <property type="molecule type" value="Genomic_DNA"/>
</dbReference>
<organism evidence="1 2">
    <name type="scientific">Cirrhinus mrigala</name>
    <name type="common">Mrigala</name>
    <dbReference type="NCBI Taxonomy" id="683832"/>
    <lineage>
        <taxon>Eukaryota</taxon>
        <taxon>Metazoa</taxon>
        <taxon>Chordata</taxon>
        <taxon>Craniata</taxon>
        <taxon>Vertebrata</taxon>
        <taxon>Euteleostomi</taxon>
        <taxon>Actinopterygii</taxon>
        <taxon>Neopterygii</taxon>
        <taxon>Teleostei</taxon>
        <taxon>Ostariophysi</taxon>
        <taxon>Cypriniformes</taxon>
        <taxon>Cyprinidae</taxon>
        <taxon>Labeoninae</taxon>
        <taxon>Labeonini</taxon>
        <taxon>Cirrhinus</taxon>
    </lineage>
</organism>
<reference evidence="1 2" key="1">
    <citation type="submission" date="2024-05" db="EMBL/GenBank/DDBJ databases">
        <title>Genome sequencing and assembly of Indian major carp, Cirrhinus mrigala (Hamilton, 1822).</title>
        <authorList>
            <person name="Mohindra V."/>
            <person name="Chowdhury L.M."/>
            <person name="Lal K."/>
            <person name="Jena J.K."/>
        </authorList>
    </citation>
    <scope>NUCLEOTIDE SEQUENCE [LARGE SCALE GENOMIC DNA]</scope>
    <source>
        <strain evidence="1">CM1030</strain>
        <tissue evidence="1">Blood</tissue>
    </source>
</reference>
<dbReference type="AlphaFoldDB" id="A0ABD0MMJ9"/>
<accession>A0ABD0MMJ9</accession>
<name>A0ABD0MMJ9_CIRMR</name>